<organism evidence="2 3">
    <name type="scientific">Opisthorchis felineus</name>
    <dbReference type="NCBI Taxonomy" id="147828"/>
    <lineage>
        <taxon>Eukaryota</taxon>
        <taxon>Metazoa</taxon>
        <taxon>Spiralia</taxon>
        <taxon>Lophotrochozoa</taxon>
        <taxon>Platyhelminthes</taxon>
        <taxon>Trematoda</taxon>
        <taxon>Digenea</taxon>
        <taxon>Opisthorchiida</taxon>
        <taxon>Opisthorchiata</taxon>
        <taxon>Opisthorchiidae</taxon>
        <taxon>Opisthorchis</taxon>
    </lineage>
</organism>
<dbReference type="GO" id="GO:0006429">
    <property type="term" value="P:leucyl-tRNA aminoacylation"/>
    <property type="evidence" value="ECO:0007669"/>
    <property type="project" value="InterPro"/>
</dbReference>
<proteinExistence type="inferred from homology"/>
<dbReference type="AlphaFoldDB" id="A0A4V3SG25"/>
<dbReference type="InterPro" id="IPR004493">
    <property type="entry name" value="Leu-tRNA-synth_Ia_arc/euk"/>
</dbReference>
<dbReference type="OrthoDB" id="10249672at2759"/>
<evidence type="ECO:0000313" key="2">
    <source>
        <dbReference type="EMBL" id="TGZ70654.1"/>
    </source>
</evidence>
<dbReference type="GO" id="GO:0004823">
    <property type="term" value="F:leucine-tRNA ligase activity"/>
    <property type="evidence" value="ECO:0007669"/>
    <property type="project" value="InterPro"/>
</dbReference>
<dbReference type="SUPFAM" id="SSF52374">
    <property type="entry name" value="Nucleotidylyl transferase"/>
    <property type="match status" value="1"/>
</dbReference>
<dbReference type="GO" id="GO:0005524">
    <property type="term" value="F:ATP binding"/>
    <property type="evidence" value="ECO:0007669"/>
    <property type="project" value="InterPro"/>
</dbReference>
<dbReference type="PANTHER" id="PTHR45794">
    <property type="entry name" value="LEUCYL-TRNA SYNTHETASE"/>
    <property type="match status" value="1"/>
</dbReference>
<dbReference type="STRING" id="147828.A0A4V3SG25"/>
<comment type="caution">
    <text evidence="2">The sequence shown here is derived from an EMBL/GenBank/DDBJ whole genome shotgun (WGS) entry which is preliminary data.</text>
</comment>
<accession>A0A4V3SG25</accession>
<comment type="similarity">
    <text evidence="1">Belongs to the class-I aminoacyl-tRNA synthetase family.</text>
</comment>
<evidence type="ECO:0000313" key="3">
    <source>
        <dbReference type="Proteomes" id="UP000308267"/>
    </source>
</evidence>
<keyword evidence="3" id="KW-1185">Reference proteome</keyword>
<name>A0A4V3SG25_OPIFE</name>
<evidence type="ECO:0008006" key="4">
    <source>
        <dbReference type="Google" id="ProtNLM"/>
    </source>
</evidence>
<protein>
    <recommendedName>
        <fullName evidence="4">Myosin motor domain-containing protein</fullName>
    </recommendedName>
</protein>
<dbReference type="Proteomes" id="UP000308267">
    <property type="component" value="Unassembled WGS sequence"/>
</dbReference>
<gene>
    <name evidence="2" type="ORF">CRM22_003080</name>
</gene>
<evidence type="ECO:0000256" key="1">
    <source>
        <dbReference type="ARBA" id="ARBA00005594"/>
    </source>
</evidence>
<dbReference type="EMBL" id="SJOL01005230">
    <property type="protein sequence ID" value="TGZ70654.1"/>
    <property type="molecule type" value="Genomic_DNA"/>
</dbReference>
<dbReference type="Gene3D" id="3.40.50.620">
    <property type="entry name" value="HUPs"/>
    <property type="match status" value="1"/>
</dbReference>
<dbReference type="InterPro" id="IPR014729">
    <property type="entry name" value="Rossmann-like_a/b/a_fold"/>
</dbReference>
<reference evidence="2 3" key="1">
    <citation type="journal article" date="2019" name="BMC Genomics">
        <title>New insights from Opisthorchis felineus genome: update on genomics of the epidemiologically important liver flukes.</title>
        <authorList>
            <person name="Ershov N.I."/>
            <person name="Mordvinov V.A."/>
            <person name="Prokhortchouk E.B."/>
            <person name="Pakharukova M.Y."/>
            <person name="Gunbin K.V."/>
            <person name="Ustyantsev K."/>
            <person name="Genaev M.A."/>
            <person name="Blinov A.G."/>
            <person name="Mazur A."/>
            <person name="Boulygina E."/>
            <person name="Tsygankova S."/>
            <person name="Khrameeva E."/>
            <person name="Chekanov N."/>
            <person name="Fan G."/>
            <person name="Xiao A."/>
            <person name="Zhang H."/>
            <person name="Xu X."/>
            <person name="Yang H."/>
            <person name="Solovyev V."/>
            <person name="Lee S.M."/>
            <person name="Liu X."/>
            <person name="Afonnikov D.A."/>
            <person name="Skryabin K.G."/>
        </authorList>
    </citation>
    <scope>NUCLEOTIDE SEQUENCE [LARGE SCALE GENOMIC DNA]</scope>
    <source>
        <strain evidence="2">AK-0245</strain>
        <tissue evidence="2">Whole organism</tissue>
    </source>
</reference>
<dbReference type="PANTHER" id="PTHR45794:SF1">
    <property type="entry name" value="LEUCINE--TRNA LIGASE, CYTOPLASMIC"/>
    <property type="match status" value="1"/>
</dbReference>
<sequence>MSKSTGNFLTLAEAIEKYCADGVRLALADAGDSLDDENVKEEMAEAGLLRLYGLLDWIGQTLKAMFEDGGFGY</sequence>